<dbReference type="OrthoDB" id="189417at2"/>
<dbReference type="GO" id="GO:0008168">
    <property type="term" value="F:methyltransferase activity"/>
    <property type="evidence" value="ECO:0007669"/>
    <property type="project" value="UniProtKB-KW"/>
</dbReference>
<dbReference type="RefSeq" id="WP_009542707.1">
    <property type="nucleotide sequence ID" value="NZ_ANHY01000029.1"/>
</dbReference>
<dbReference type="STRING" id="1238182.C882_2312"/>
<accession>K9GPB8</accession>
<dbReference type="eggNOG" id="COG3510">
    <property type="taxonomic scope" value="Bacteria"/>
</dbReference>
<keyword evidence="2" id="KW-0808">Transferase</keyword>
<keyword evidence="4" id="KW-1185">Reference proteome</keyword>
<organism evidence="3 4">
    <name type="scientific">Caenispirillum salinarum AK4</name>
    <dbReference type="NCBI Taxonomy" id="1238182"/>
    <lineage>
        <taxon>Bacteria</taxon>
        <taxon>Pseudomonadati</taxon>
        <taxon>Pseudomonadota</taxon>
        <taxon>Alphaproteobacteria</taxon>
        <taxon>Rhodospirillales</taxon>
        <taxon>Novispirillaceae</taxon>
        <taxon>Caenispirillum</taxon>
    </lineage>
</organism>
<name>K9GPB8_9PROT</name>
<dbReference type="GO" id="GO:0005886">
    <property type="term" value="C:plasma membrane"/>
    <property type="evidence" value="ECO:0007669"/>
    <property type="project" value="TreeGrafter"/>
</dbReference>
<dbReference type="PANTHER" id="PTHR40048:SF1">
    <property type="entry name" value="RHAMNOSYL O-METHYLTRANSFERASE"/>
    <property type="match status" value="1"/>
</dbReference>
<dbReference type="GO" id="GO:0071770">
    <property type="term" value="P:DIM/DIP cell wall layer assembly"/>
    <property type="evidence" value="ECO:0007669"/>
    <property type="project" value="TreeGrafter"/>
</dbReference>
<dbReference type="AlphaFoldDB" id="K9GPB8"/>
<dbReference type="InterPro" id="IPR029063">
    <property type="entry name" value="SAM-dependent_MTases_sf"/>
</dbReference>
<reference evidence="3 4" key="1">
    <citation type="journal article" date="2013" name="Genome Announc.">
        <title>Draft Genome Sequence of an Alphaproteobacterium, Caenispirillum salinarum AK4(T), Isolated from a Solar Saltern.</title>
        <authorList>
            <person name="Khatri I."/>
            <person name="Singh A."/>
            <person name="Korpole S."/>
            <person name="Pinnaka A.K."/>
            <person name="Subramanian S."/>
        </authorList>
    </citation>
    <scope>NUCLEOTIDE SEQUENCE [LARGE SCALE GENOMIC DNA]</scope>
    <source>
        <strain evidence="3 4">AK4</strain>
    </source>
</reference>
<evidence type="ECO:0000256" key="2">
    <source>
        <dbReference type="ARBA" id="ARBA00022679"/>
    </source>
</evidence>
<evidence type="ECO:0000256" key="1">
    <source>
        <dbReference type="ARBA" id="ARBA00022603"/>
    </source>
</evidence>
<dbReference type="GO" id="GO:0032259">
    <property type="term" value="P:methylation"/>
    <property type="evidence" value="ECO:0007669"/>
    <property type="project" value="UniProtKB-KW"/>
</dbReference>
<protein>
    <submittedName>
        <fullName evidence="3">Cephalosporin hydroxylase</fullName>
    </submittedName>
</protein>
<evidence type="ECO:0000313" key="3">
    <source>
        <dbReference type="EMBL" id="EKV26539.1"/>
    </source>
</evidence>
<dbReference type="GO" id="GO:0008610">
    <property type="term" value="P:lipid biosynthetic process"/>
    <property type="evidence" value="ECO:0007669"/>
    <property type="project" value="InterPro"/>
</dbReference>
<dbReference type="PATRIC" id="fig|1238182.3.peg.4267"/>
<evidence type="ECO:0000313" key="4">
    <source>
        <dbReference type="Proteomes" id="UP000009881"/>
    </source>
</evidence>
<dbReference type="EMBL" id="ANHY01000029">
    <property type="protein sequence ID" value="EKV26539.1"/>
    <property type="molecule type" value="Genomic_DNA"/>
</dbReference>
<comment type="caution">
    <text evidence="3">The sequence shown here is derived from an EMBL/GenBank/DDBJ whole genome shotgun (WGS) entry which is preliminary data.</text>
</comment>
<dbReference type="SUPFAM" id="SSF53335">
    <property type="entry name" value="S-adenosyl-L-methionine-dependent methyltransferases"/>
    <property type="match status" value="1"/>
</dbReference>
<gene>
    <name evidence="3" type="ORF">C882_2312</name>
</gene>
<dbReference type="Gene3D" id="3.40.50.150">
    <property type="entry name" value="Vaccinia Virus protein VP39"/>
    <property type="match status" value="1"/>
</dbReference>
<dbReference type="Proteomes" id="UP000009881">
    <property type="component" value="Unassembled WGS sequence"/>
</dbReference>
<dbReference type="InterPro" id="IPR007072">
    <property type="entry name" value="RNMT_CmcI"/>
</dbReference>
<keyword evidence="1" id="KW-0489">Methyltransferase</keyword>
<dbReference type="PANTHER" id="PTHR40048">
    <property type="entry name" value="RHAMNOSYL O-METHYLTRANSFERASE"/>
    <property type="match status" value="1"/>
</dbReference>
<proteinExistence type="predicted"/>
<dbReference type="Pfam" id="PF04989">
    <property type="entry name" value="RMNT_CmcI"/>
    <property type="match status" value="1"/>
</dbReference>
<sequence length="250" mass="28056">MSRELSEAEKAFAAEVKGNVEGLGRDPVMKDLTAQWFRRSTDHRYSYNFRWMGRPLIQYPQDMVALQEVVWETQPDIILETGIAHGGSLIYSASLLRLLGGDHRKVIGIDIEIRPHNRKAIEEHPMAPMIEMIEGSALDQAVVDQAKALIPEGARVMVLLDSNHTHDHVLGELRLYAPLVTPGCYCVVYDTVVEDLPAEFSGDRPWGPGDNPKTAVHAFLKEADGFEIDHALEDKIQITVAPDGWLRRVR</sequence>